<feature type="region of interest" description="Disordered" evidence="1">
    <location>
        <begin position="129"/>
        <end position="154"/>
    </location>
</feature>
<evidence type="ECO:0000256" key="1">
    <source>
        <dbReference type="SAM" id="MobiDB-lite"/>
    </source>
</evidence>
<reference evidence="2" key="1">
    <citation type="submission" date="2020-04" db="EMBL/GenBank/DDBJ databases">
        <authorList>
            <person name="Chiriac C."/>
            <person name="Salcher M."/>
            <person name="Ghai R."/>
            <person name="Kavagutti S V."/>
        </authorList>
    </citation>
    <scope>NUCLEOTIDE SEQUENCE</scope>
</reference>
<accession>A0A6J5L121</accession>
<name>A0A6J5L121_9CAUD</name>
<sequence>MVWDMDDVDEETEQISEEEIDTQLEDVEMRLEIAGLYKLFITGDLFVGIAQTDAVKKVEARFRQWARHELKVLLGMDTPKERAAGFSNEEVELLKQWAGKLAQRASGAPSTPAPAPINPVSIAPRVEAPKPSFAPRTLPGTAPKPVVAPPTKPVVKPIAKPAKTRKANRVIERREMERGAIQTSVVDGKLKREYINEKGEVIEARDISPQVRPPGAIPMPNAQQMAMVSQQMAQNSLDASGINSSSLSTALAQTIMNQG</sequence>
<protein>
    <submittedName>
        <fullName evidence="2">Uncharacterized protein</fullName>
    </submittedName>
</protein>
<proteinExistence type="predicted"/>
<dbReference type="EMBL" id="LR796209">
    <property type="protein sequence ID" value="CAB4127275.1"/>
    <property type="molecule type" value="Genomic_DNA"/>
</dbReference>
<evidence type="ECO:0000313" key="2">
    <source>
        <dbReference type="EMBL" id="CAB4127275.1"/>
    </source>
</evidence>
<gene>
    <name evidence="2" type="ORF">UFOVP75_115</name>
</gene>
<organism evidence="2">
    <name type="scientific">uncultured Caudovirales phage</name>
    <dbReference type="NCBI Taxonomy" id="2100421"/>
    <lineage>
        <taxon>Viruses</taxon>
        <taxon>Duplodnaviria</taxon>
        <taxon>Heunggongvirae</taxon>
        <taxon>Uroviricota</taxon>
        <taxon>Caudoviricetes</taxon>
        <taxon>Peduoviridae</taxon>
        <taxon>Maltschvirus</taxon>
        <taxon>Maltschvirus maltsch</taxon>
    </lineage>
</organism>